<organism evidence="2 3">
    <name type="scientific">Roseateles depolymerans</name>
    <dbReference type="NCBI Taxonomy" id="76731"/>
    <lineage>
        <taxon>Bacteria</taxon>
        <taxon>Pseudomonadati</taxon>
        <taxon>Pseudomonadota</taxon>
        <taxon>Betaproteobacteria</taxon>
        <taxon>Burkholderiales</taxon>
        <taxon>Sphaerotilaceae</taxon>
        <taxon>Roseateles</taxon>
    </lineage>
</organism>
<evidence type="ECO:0000313" key="2">
    <source>
        <dbReference type="EMBL" id="PZP29935.1"/>
    </source>
</evidence>
<comment type="caution">
    <text evidence="2">The sequence shown here is derived from an EMBL/GenBank/DDBJ whole genome shotgun (WGS) entry which is preliminary data.</text>
</comment>
<keyword evidence="1" id="KW-0472">Membrane</keyword>
<dbReference type="AlphaFoldDB" id="A0A2W5DD87"/>
<dbReference type="PANTHER" id="PTHR34205:SF2">
    <property type="entry name" value="DUF962 DOMAIN-CONTAINING PROTEIN"/>
    <property type="match status" value="1"/>
</dbReference>
<proteinExistence type="predicted"/>
<evidence type="ECO:0000313" key="3">
    <source>
        <dbReference type="Proteomes" id="UP000249633"/>
    </source>
</evidence>
<protein>
    <submittedName>
        <fullName evidence="2">DUF962 domain-containing protein</fullName>
    </submittedName>
</protein>
<feature type="transmembrane region" description="Helical" evidence="1">
    <location>
        <begin position="34"/>
        <end position="50"/>
    </location>
</feature>
<accession>A0A2W5DD87</accession>
<sequence length="108" mass="12733">MAAVQPPQSRPFSSFGDFYPYYLREHSHRVNRRLHFIGSTLVLGCLWQLLSTRDPVWVLAGLLCGYGFAWIGHFFIEKNRPATFRHPIYSLMGDWVMYRDIWLGRVKI</sequence>
<name>A0A2W5DD87_9BURK</name>
<keyword evidence="1" id="KW-0812">Transmembrane</keyword>
<dbReference type="InterPro" id="IPR009305">
    <property type="entry name" value="Mpo1-like"/>
</dbReference>
<dbReference type="Pfam" id="PF06127">
    <property type="entry name" value="Mpo1-like"/>
    <property type="match status" value="1"/>
</dbReference>
<dbReference type="EMBL" id="QFOD01000016">
    <property type="protein sequence ID" value="PZP29935.1"/>
    <property type="molecule type" value="Genomic_DNA"/>
</dbReference>
<evidence type="ECO:0000256" key="1">
    <source>
        <dbReference type="SAM" id="Phobius"/>
    </source>
</evidence>
<gene>
    <name evidence="2" type="ORF">DI603_16085</name>
</gene>
<keyword evidence="1" id="KW-1133">Transmembrane helix</keyword>
<reference evidence="2 3" key="1">
    <citation type="submission" date="2017-08" db="EMBL/GenBank/DDBJ databases">
        <title>Infants hospitalized years apart are colonized by the same room-sourced microbial strains.</title>
        <authorList>
            <person name="Brooks B."/>
            <person name="Olm M.R."/>
            <person name="Firek B.A."/>
            <person name="Baker R."/>
            <person name="Thomas B.C."/>
            <person name="Morowitz M.J."/>
            <person name="Banfield J.F."/>
        </authorList>
    </citation>
    <scope>NUCLEOTIDE SEQUENCE [LARGE SCALE GENOMIC DNA]</scope>
    <source>
        <strain evidence="2">S2_012_000_R2_81</strain>
    </source>
</reference>
<dbReference type="PANTHER" id="PTHR34205">
    <property type="entry name" value="TRANSMEMBRANE PROTEIN"/>
    <property type="match status" value="1"/>
</dbReference>
<dbReference type="Proteomes" id="UP000249633">
    <property type="component" value="Unassembled WGS sequence"/>
</dbReference>
<feature type="transmembrane region" description="Helical" evidence="1">
    <location>
        <begin position="56"/>
        <end position="76"/>
    </location>
</feature>